<name>A0ABT2Y5F9_9MOLU</name>
<protein>
    <recommendedName>
        <fullName evidence="3">DUF11 domain-containing protein</fullName>
    </recommendedName>
</protein>
<proteinExistence type="predicted"/>
<dbReference type="Proteomes" id="UP001177160">
    <property type="component" value="Unassembled WGS sequence"/>
</dbReference>
<comment type="caution">
    <text evidence="1">The sequence shown here is derived from an EMBL/GenBank/DDBJ whole genome shotgun (WGS) entry which is preliminary data.</text>
</comment>
<reference evidence="1" key="1">
    <citation type="submission" date="2022-09" db="EMBL/GenBank/DDBJ databases">
        <title>Novel Mycoplasma species identified in domestic and wild animals.</title>
        <authorList>
            <person name="Volokhov D.V."/>
            <person name="Furtak V.A."/>
            <person name="Zagorodnyaya T.A."/>
        </authorList>
    </citation>
    <scope>NUCLEOTIDE SEQUENCE</scope>
    <source>
        <strain evidence="1">Oakley</strain>
    </source>
</reference>
<gene>
    <name evidence="1" type="ORF">N7548_03970</name>
</gene>
<accession>A0ABT2Y5F9</accession>
<evidence type="ECO:0000313" key="1">
    <source>
        <dbReference type="EMBL" id="MCV2231979.1"/>
    </source>
</evidence>
<dbReference type="EMBL" id="JAOVQM010000002">
    <property type="protein sequence ID" value="MCV2231979.1"/>
    <property type="molecule type" value="Genomic_DNA"/>
</dbReference>
<organism evidence="1 2">
    <name type="scientific">Paracholeplasma manati</name>
    <dbReference type="NCBI Taxonomy" id="591373"/>
    <lineage>
        <taxon>Bacteria</taxon>
        <taxon>Bacillati</taxon>
        <taxon>Mycoplasmatota</taxon>
        <taxon>Mollicutes</taxon>
        <taxon>Acholeplasmatales</taxon>
        <taxon>Acholeplasmataceae</taxon>
        <taxon>Paracholeplasma</taxon>
    </lineage>
</organism>
<sequence length="189" mass="20792">MKKLRLIESIVIFVMVLALLTTGIFAWIIARFQSEPVVFTSGAITVDAALYSANDANYDGVLDGGYTEITAAGIDFTNLMPGQVYTFRLIIDNTGTADGHLDLTVKDILPTDNALFNLLTIDFVHPTTSVNTSLDLNSTDVILFSNYVLPFEGSLTFDFTIQIEPTINNTLHSESITIGYFEVRLDQIP</sequence>
<evidence type="ECO:0008006" key="3">
    <source>
        <dbReference type="Google" id="ProtNLM"/>
    </source>
</evidence>
<evidence type="ECO:0000313" key="2">
    <source>
        <dbReference type="Proteomes" id="UP001177160"/>
    </source>
</evidence>
<dbReference type="RefSeq" id="WP_263608132.1">
    <property type="nucleotide sequence ID" value="NZ_JAOVQM010000002.1"/>
</dbReference>
<keyword evidence="2" id="KW-1185">Reference proteome</keyword>